<evidence type="ECO:0000313" key="2">
    <source>
        <dbReference type="EMBL" id="QBM86277.1"/>
    </source>
</evidence>
<dbReference type="InterPro" id="IPR006671">
    <property type="entry name" value="Cyclin_N"/>
</dbReference>
<feature type="domain" description="Cyclin N-terminal" evidence="1">
    <location>
        <begin position="27"/>
        <end position="128"/>
    </location>
</feature>
<dbReference type="GO" id="GO:0016538">
    <property type="term" value="F:cyclin-dependent protein serine/threonine kinase regulator activity"/>
    <property type="evidence" value="ECO:0007669"/>
    <property type="project" value="TreeGrafter"/>
</dbReference>
<evidence type="ECO:0000313" key="3">
    <source>
        <dbReference type="Proteomes" id="UP000292447"/>
    </source>
</evidence>
<dbReference type="GO" id="GO:0019901">
    <property type="term" value="F:protein kinase binding"/>
    <property type="evidence" value="ECO:0007669"/>
    <property type="project" value="InterPro"/>
</dbReference>
<dbReference type="CDD" id="cd20557">
    <property type="entry name" value="CYCLIN_ScPCL1-like"/>
    <property type="match status" value="1"/>
</dbReference>
<evidence type="ECO:0000259" key="1">
    <source>
        <dbReference type="Pfam" id="PF00134"/>
    </source>
</evidence>
<reference evidence="3" key="1">
    <citation type="submission" date="2019-03" db="EMBL/GenBank/DDBJ databases">
        <title>Snf2 controls pulcherriminic acid biosynthesis and connects pigmentation and antifungal activity of the yeast Metschnikowia pulcherrima.</title>
        <authorList>
            <person name="Gore-Lloyd D."/>
            <person name="Sumann I."/>
            <person name="Brachmann A.O."/>
            <person name="Schneeberger K."/>
            <person name="Ortiz-Merino R.A."/>
            <person name="Moreno-Beltran M."/>
            <person name="Schlaefli M."/>
            <person name="Kirner P."/>
            <person name="Santos Kron A."/>
            <person name="Wolfe K.H."/>
            <person name="Piel J."/>
            <person name="Ahrens C.H."/>
            <person name="Henk D."/>
            <person name="Freimoser F.M."/>
        </authorList>
    </citation>
    <scope>NUCLEOTIDE SEQUENCE [LARGE SCALE GENOMIC DNA]</scope>
    <source>
        <strain evidence="3">APC 1.2</strain>
    </source>
</reference>
<dbReference type="GO" id="GO:0005634">
    <property type="term" value="C:nucleus"/>
    <property type="evidence" value="ECO:0007669"/>
    <property type="project" value="TreeGrafter"/>
</dbReference>
<dbReference type="EMBL" id="CP034456">
    <property type="protein sequence ID" value="QBM86277.1"/>
    <property type="molecule type" value="Genomic_DNA"/>
</dbReference>
<name>A0A4P6XG22_9ASCO</name>
<accession>A0A4P6XG22</accession>
<sequence length="272" mass="30132">MSAFSRTFIKCCAIVLQSKPSEEIRARQLAKVIDSLDLSPSNLAVALIYLHKYQSNTVNTLDRYEADTLHHYMIITSLILANKFINDQSYTLKTWLSILHKCSDFRPSLALLNQLELNFLAALDFALNTNHDALLWAQFPGLNRSHVTQMLMAVNTASCMPPCGETHMATPPSGHFGLATPLLVNTIYASPLSYMGTLSPTPGAPFTPILLPTGVMALPMLQFLHVYPLPVLQHTPERMAEAEWPQKKRRKTHAACGTGFACEPAYAACFNV</sequence>
<dbReference type="PANTHER" id="PTHR15615">
    <property type="match status" value="1"/>
</dbReference>
<dbReference type="PANTHER" id="PTHR15615:SF27">
    <property type="entry name" value="PHO85 CYCLIN CLG1"/>
    <property type="match status" value="1"/>
</dbReference>
<dbReference type="AlphaFoldDB" id="A0A4P6XG22"/>
<organism evidence="2 3">
    <name type="scientific">Metschnikowia aff. pulcherrima</name>
    <dbReference type="NCBI Taxonomy" id="2163413"/>
    <lineage>
        <taxon>Eukaryota</taxon>
        <taxon>Fungi</taxon>
        <taxon>Dikarya</taxon>
        <taxon>Ascomycota</taxon>
        <taxon>Saccharomycotina</taxon>
        <taxon>Pichiomycetes</taxon>
        <taxon>Metschnikowiaceae</taxon>
        <taxon>Metschnikowia</taxon>
    </lineage>
</organism>
<protein>
    <submittedName>
        <fullName evidence="2">Cyclin, N-terminal domain</fullName>
    </submittedName>
</protein>
<dbReference type="GO" id="GO:0000307">
    <property type="term" value="C:cyclin-dependent protein kinase holoenzyme complex"/>
    <property type="evidence" value="ECO:0007669"/>
    <property type="project" value="UniProtKB-ARBA"/>
</dbReference>
<keyword evidence="3" id="KW-1185">Reference proteome</keyword>
<dbReference type="Proteomes" id="UP000292447">
    <property type="component" value="Chromosome I"/>
</dbReference>
<gene>
    <name evidence="2" type="primary">MPUL0A09140</name>
    <name evidence="2" type="ORF">METSCH_A09140</name>
</gene>
<proteinExistence type="predicted"/>
<dbReference type="InterPro" id="IPR013922">
    <property type="entry name" value="Cyclin_PHO80-like"/>
</dbReference>
<dbReference type="Pfam" id="PF00134">
    <property type="entry name" value="Cyclin_N"/>
    <property type="match status" value="1"/>
</dbReference>
<dbReference type="SUPFAM" id="SSF47954">
    <property type="entry name" value="Cyclin-like"/>
    <property type="match status" value="1"/>
</dbReference>
<dbReference type="InterPro" id="IPR036915">
    <property type="entry name" value="Cyclin-like_sf"/>
</dbReference>
<dbReference type="Gene3D" id="1.10.472.10">
    <property type="entry name" value="Cyclin-like"/>
    <property type="match status" value="1"/>
</dbReference>